<evidence type="ECO:0000313" key="1">
    <source>
        <dbReference type="EMBL" id="KAH6682148.1"/>
    </source>
</evidence>
<dbReference type="AlphaFoldDB" id="A0A9P8V7A4"/>
<gene>
    <name evidence="1" type="ORF">F5X68DRAFT_242754</name>
</gene>
<comment type="caution">
    <text evidence="1">The sequence shown here is derived from an EMBL/GenBank/DDBJ whole genome shotgun (WGS) entry which is preliminary data.</text>
</comment>
<protein>
    <submittedName>
        <fullName evidence="1">Uncharacterized protein</fullName>
    </submittedName>
</protein>
<organism evidence="1 2">
    <name type="scientific">Plectosphaerella plurivora</name>
    <dbReference type="NCBI Taxonomy" id="936078"/>
    <lineage>
        <taxon>Eukaryota</taxon>
        <taxon>Fungi</taxon>
        <taxon>Dikarya</taxon>
        <taxon>Ascomycota</taxon>
        <taxon>Pezizomycotina</taxon>
        <taxon>Sordariomycetes</taxon>
        <taxon>Hypocreomycetidae</taxon>
        <taxon>Glomerellales</taxon>
        <taxon>Plectosphaerellaceae</taxon>
        <taxon>Plectosphaerella</taxon>
    </lineage>
</organism>
<accession>A0A9P8V7A4</accession>
<reference evidence="1" key="1">
    <citation type="journal article" date="2021" name="Nat. Commun.">
        <title>Genetic determinants of endophytism in the Arabidopsis root mycobiome.</title>
        <authorList>
            <person name="Mesny F."/>
            <person name="Miyauchi S."/>
            <person name="Thiergart T."/>
            <person name="Pickel B."/>
            <person name="Atanasova L."/>
            <person name="Karlsson M."/>
            <person name="Huettel B."/>
            <person name="Barry K.W."/>
            <person name="Haridas S."/>
            <person name="Chen C."/>
            <person name="Bauer D."/>
            <person name="Andreopoulos W."/>
            <person name="Pangilinan J."/>
            <person name="LaButti K."/>
            <person name="Riley R."/>
            <person name="Lipzen A."/>
            <person name="Clum A."/>
            <person name="Drula E."/>
            <person name="Henrissat B."/>
            <person name="Kohler A."/>
            <person name="Grigoriev I.V."/>
            <person name="Martin F.M."/>
            <person name="Hacquard S."/>
        </authorList>
    </citation>
    <scope>NUCLEOTIDE SEQUENCE</scope>
    <source>
        <strain evidence="1">MPI-SDFR-AT-0117</strain>
    </source>
</reference>
<dbReference type="Proteomes" id="UP000770015">
    <property type="component" value="Unassembled WGS sequence"/>
</dbReference>
<name>A0A9P8V7A4_9PEZI</name>
<dbReference type="OrthoDB" id="3830579at2759"/>
<dbReference type="EMBL" id="JAGSXJ010000018">
    <property type="protein sequence ID" value="KAH6682148.1"/>
    <property type="molecule type" value="Genomic_DNA"/>
</dbReference>
<dbReference type="Gene3D" id="3.30.70.100">
    <property type="match status" value="1"/>
</dbReference>
<keyword evidence="2" id="KW-1185">Reference proteome</keyword>
<proteinExistence type="predicted"/>
<sequence length="218" mass="24176">MGIIEQMAGYGVHLHANTPAESKGKPVTEIAIFKLKTEYAQDHAAALSEFKEHMVTNCTPGVPHAKGIRRIAWGFAVDDPGMFVWVLDWDKIECHWDFWLAPGFPPVMATITKIFEPGRPLVRHYDFGGAGSLDKELEFVRIMVWDDGEEGKREGKAKALGNGKGKAADSREGYAVDIDETTAWCSMLGYKTEEDARAAEVTPGEDAVSNIYQLEYSH</sequence>
<evidence type="ECO:0000313" key="2">
    <source>
        <dbReference type="Proteomes" id="UP000770015"/>
    </source>
</evidence>